<dbReference type="InterPro" id="IPR029044">
    <property type="entry name" value="Nucleotide-diphossugar_trans"/>
</dbReference>
<dbReference type="Proteomes" id="UP000320055">
    <property type="component" value="Unassembled WGS sequence"/>
</dbReference>
<evidence type="ECO:0000259" key="1">
    <source>
        <dbReference type="Pfam" id="PF00535"/>
    </source>
</evidence>
<name>A0A563VMG8_9CYAN</name>
<dbReference type="CDD" id="cd00761">
    <property type="entry name" value="Glyco_tranf_GTA_type"/>
    <property type="match status" value="1"/>
</dbReference>
<sequence length="327" mass="37422">MSLVSVIIPAYNGEFYIREAIASILAQTYTNYEIIIVDDGSTDNTRQVVEALKKDYKGSLIYIFQDNQGVAKARNKGLEAAKGKYIAFLDQDDFFLPYKLVEQVSFMEAKPDLGLVNSGWDIVNQAGKIISTVQPWHSLSQLNTTALIIWKPVFLGAMLFRYSWLQKTSGFDSQLEQTSDVELVLRLAVMGCQGDWVKQSTVGYRQHKHNASKNSLLQAKELNQMLEEFFARLNISSEIKALEAESRYQSLVWSAWRLYNTGYLAEMSHYLAQSCAYTDKYATEIVLDWIKYFKQYAAEYGTTINVNLLSNSSEWQQLIRKLLFLSY</sequence>
<dbReference type="SUPFAM" id="SSF53448">
    <property type="entry name" value="Nucleotide-diphospho-sugar transferases"/>
    <property type="match status" value="1"/>
</dbReference>
<dbReference type="Pfam" id="PF00535">
    <property type="entry name" value="Glycos_transf_2"/>
    <property type="match status" value="1"/>
</dbReference>
<dbReference type="OrthoDB" id="440227at2"/>
<dbReference type="PANTHER" id="PTHR22916">
    <property type="entry name" value="GLYCOSYLTRANSFERASE"/>
    <property type="match status" value="1"/>
</dbReference>
<dbReference type="RefSeq" id="WP_144870721.1">
    <property type="nucleotide sequence ID" value="NZ_LR213910.1"/>
</dbReference>
<evidence type="ECO:0000313" key="2">
    <source>
        <dbReference type="EMBL" id="VEP12654.1"/>
    </source>
</evidence>
<reference evidence="2 3" key="1">
    <citation type="submission" date="2019-01" db="EMBL/GenBank/DDBJ databases">
        <authorList>
            <person name="Brito A."/>
        </authorList>
    </citation>
    <scope>NUCLEOTIDE SEQUENCE [LARGE SCALE GENOMIC DNA]</scope>
    <source>
        <strain evidence="2">1</strain>
    </source>
</reference>
<dbReference type="EMBL" id="CAACVJ010000067">
    <property type="protein sequence ID" value="VEP12654.1"/>
    <property type="molecule type" value="Genomic_DNA"/>
</dbReference>
<dbReference type="AlphaFoldDB" id="A0A563VMG8"/>
<dbReference type="Gene3D" id="3.90.550.10">
    <property type="entry name" value="Spore Coat Polysaccharide Biosynthesis Protein SpsA, Chain A"/>
    <property type="match status" value="1"/>
</dbReference>
<keyword evidence="3" id="KW-1185">Reference proteome</keyword>
<accession>A0A563VMG8</accession>
<proteinExistence type="predicted"/>
<evidence type="ECO:0000313" key="3">
    <source>
        <dbReference type="Proteomes" id="UP000320055"/>
    </source>
</evidence>
<keyword evidence="2" id="KW-0808">Transferase</keyword>
<gene>
    <name evidence="2" type="ORF">H1P_1590008</name>
</gene>
<dbReference type="InterPro" id="IPR001173">
    <property type="entry name" value="Glyco_trans_2-like"/>
</dbReference>
<dbReference type="GO" id="GO:0016758">
    <property type="term" value="F:hexosyltransferase activity"/>
    <property type="evidence" value="ECO:0007669"/>
    <property type="project" value="UniProtKB-ARBA"/>
</dbReference>
<organism evidence="2 3">
    <name type="scientific">Hyella patelloides LEGE 07179</name>
    <dbReference type="NCBI Taxonomy" id="945734"/>
    <lineage>
        <taxon>Bacteria</taxon>
        <taxon>Bacillati</taxon>
        <taxon>Cyanobacteriota</taxon>
        <taxon>Cyanophyceae</taxon>
        <taxon>Pleurocapsales</taxon>
        <taxon>Hyellaceae</taxon>
        <taxon>Hyella</taxon>
    </lineage>
</organism>
<protein>
    <submittedName>
        <fullName evidence="2">Glycosyl transferase family 2</fullName>
    </submittedName>
</protein>
<dbReference type="PANTHER" id="PTHR22916:SF3">
    <property type="entry name" value="UDP-GLCNAC:BETAGAL BETA-1,3-N-ACETYLGLUCOSAMINYLTRANSFERASE-LIKE PROTEIN 1"/>
    <property type="match status" value="1"/>
</dbReference>
<feature type="domain" description="Glycosyltransferase 2-like" evidence="1">
    <location>
        <begin position="5"/>
        <end position="112"/>
    </location>
</feature>